<accession>A0ABQ0GX72</accession>
<evidence type="ECO:0000313" key="5">
    <source>
        <dbReference type="Proteomes" id="UP001628091"/>
    </source>
</evidence>
<evidence type="ECO:0000259" key="3">
    <source>
        <dbReference type="Pfam" id="PF00850"/>
    </source>
</evidence>
<dbReference type="PANTHER" id="PTHR10625">
    <property type="entry name" value="HISTONE DEACETYLASE HDAC1-RELATED"/>
    <property type="match status" value="1"/>
</dbReference>
<comment type="caution">
    <text evidence="4">The sequence shown here is derived from an EMBL/GenBank/DDBJ whole genome shotgun (WGS) entry which is preliminary data.</text>
</comment>
<dbReference type="CDD" id="cd11599">
    <property type="entry name" value="HDAC_classII_2"/>
    <property type="match status" value="1"/>
</dbReference>
<dbReference type="PRINTS" id="PR01270">
    <property type="entry name" value="HDASUPER"/>
</dbReference>
<dbReference type="InterPro" id="IPR037138">
    <property type="entry name" value="His_deacetylse_dom_sf"/>
</dbReference>
<feature type="region of interest" description="Disordered" evidence="2">
    <location>
        <begin position="86"/>
        <end position="105"/>
    </location>
</feature>
<keyword evidence="5" id="KW-1185">Reference proteome</keyword>
<comment type="similarity">
    <text evidence="1">Belongs to the histone deacetylase family.</text>
</comment>
<evidence type="ECO:0000313" key="4">
    <source>
        <dbReference type="EMBL" id="GAB1581270.1"/>
    </source>
</evidence>
<reference evidence="4 5" key="1">
    <citation type="submission" date="2024-10" db="EMBL/GenBank/DDBJ databases">
        <title>Isolation, draft genome sequencing and identification of Phyllobacterium sp. NSA23, isolated from leaf soil.</title>
        <authorList>
            <person name="Akita H."/>
        </authorList>
    </citation>
    <scope>NUCLEOTIDE SEQUENCE [LARGE SCALE GENOMIC DNA]</scope>
    <source>
        <strain evidence="4 5">NSA23</strain>
    </source>
</reference>
<dbReference type="Pfam" id="PF00850">
    <property type="entry name" value="Hist_deacetyl"/>
    <property type="match status" value="1"/>
</dbReference>
<dbReference type="PANTHER" id="PTHR10625:SF10">
    <property type="entry name" value="HISTONE DEACETYLASE HDAC1"/>
    <property type="match status" value="1"/>
</dbReference>
<name>A0ABQ0GX72_9HYPH</name>
<dbReference type="Proteomes" id="UP001628091">
    <property type="component" value="Unassembled WGS sequence"/>
</dbReference>
<evidence type="ECO:0000256" key="2">
    <source>
        <dbReference type="SAM" id="MobiDB-lite"/>
    </source>
</evidence>
<sequence length="332" mass="36447">MAKSGSSAYIKAMSTRLYNPSICLEHLTPPGHPERPDRLRALNSALEGDEFYRLDRAEAPMGEEEAILYVHPESYAERIRTAIPREIDEEERESGHPQRLTRVDSDTVVSPKSWKAALAAIGASNAAVDTVFAGEADNVFVAVRPPGHHAERDRAMGFCLFNNAAIAARHAQRRHGAERVAIIDWDVHHGNGTQDIFQSDPTVLYCSTHQMPLYPGTGAKDETGVGNIVNAPLSPGTGSREFREAFTSRVLPALDDFRPDLIIISAGFDAHHRDPLAELNLDEGDFDWATGKLMDRAERFSANRLVSILEGGYDLQGLSQSAAAHITRLMKG</sequence>
<proteinExistence type="inferred from homology"/>
<gene>
    <name evidence="4" type="ORF">PPNSA23_12130</name>
</gene>
<organism evidence="4 5">
    <name type="scientific">Phyllobacterium phragmitis</name>
    <dbReference type="NCBI Taxonomy" id="2670329"/>
    <lineage>
        <taxon>Bacteria</taxon>
        <taxon>Pseudomonadati</taxon>
        <taxon>Pseudomonadota</taxon>
        <taxon>Alphaproteobacteria</taxon>
        <taxon>Hyphomicrobiales</taxon>
        <taxon>Phyllobacteriaceae</taxon>
        <taxon>Phyllobacterium</taxon>
    </lineage>
</organism>
<dbReference type="InterPro" id="IPR023801">
    <property type="entry name" value="His_deacetylse_dom"/>
</dbReference>
<protein>
    <submittedName>
        <fullName evidence="4">Histone deacetylase family protein</fullName>
    </submittedName>
</protein>
<evidence type="ECO:0000256" key="1">
    <source>
        <dbReference type="ARBA" id="ARBA00005947"/>
    </source>
</evidence>
<feature type="domain" description="Histone deacetylase" evidence="3">
    <location>
        <begin position="32"/>
        <end position="327"/>
    </location>
</feature>
<dbReference type="SUPFAM" id="SSF52768">
    <property type="entry name" value="Arginase/deacetylase"/>
    <property type="match status" value="1"/>
</dbReference>
<dbReference type="Gene3D" id="3.40.800.20">
    <property type="entry name" value="Histone deacetylase domain"/>
    <property type="match status" value="1"/>
</dbReference>
<dbReference type="EMBL" id="BAAFZP010000001">
    <property type="protein sequence ID" value="GAB1581270.1"/>
    <property type="molecule type" value="Genomic_DNA"/>
</dbReference>
<dbReference type="InterPro" id="IPR000286">
    <property type="entry name" value="HDACs"/>
</dbReference>
<feature type="compositionally biased region" description="Basic and acidic residues" evidence="2">
    <location>
        <begin position="93"/>
        <end position="105"/>
    </location>
</feature>
<dbReference type="InterPro" id="IPR023696">
    <property type="entry name" value="Ureohydrolase_dom_sf"/>
</dbReference>